<organism evidence="3 4">
    <name type="scientific">Puccinia striiformis</name>
    <dbReference type="NCBI Taxonomy" id="27350"/>
    <lineage>
        <taxon>Eukaryota</taxon>
        <taxon>Fungi</taxon>
        <taxon>Dikarya</taxon>
        <taxon>Basidiomycota</taxon>
        <taxon>Pucciniomycotina</taxon>
        <taxon>Pucciniomycetes</taxon>
        <taxon>Pucciniales</taxon>
        <taxon>Pucciniaceae</taxon>
        <taxon>Puccinia</taxon>
    </lineage>
</organism>
<keyword evidence="2" id="KW-0472">Membrane</keyword>
<dbReference type="AlphaFoldDB" id="A0A2S4WES6"/>
<evidence type="ECO:0000256" key="2">
    <source>
        <dbReference type="SAM" id="Phobius"/>
    </source>
</evidence>
<protein>
    <submittedName>
        <fullName evidence="3">Uncharacterized protein</fullName>
    </submittedName>
</protein>
<dbReference type="Proteomes" id="UP000238274">
    <property type="component" value="Unassembled WGS sequence"/>
</dbReference>
<reference evidence="3 4" key="1">
    <citation type="submission" date="2017-12" db="EMBL/GenBank/DDBJ databases">
        <title>Gene loss provides genomic basis for host adaptation in cereal stripe rust fungi.</title>
        <authorList>
            <person name="Xia C."/>
        </authorList>
    </citation>
    <scope>NUCLEOTIDE SEQUENCE [LARGE SCALE GENOMIC DNA]</scope>
    <source>
        <strain evidence="3 4">93TX-2</strain>
    </source>
</reference>
<keyword evidence="2" id="KW-0812">Transmembrane</keyword>
<keyword evidence="4" id="KW-1185">Reference proteome</keyword>
<comment type="caution">
    <text evidence="3">The sequence shown here is derived from an EMBL/GenBank/DDBJ whole genome shotgun (WGS) entry which is preliminary data.</text>
</comment>
<evidence type="ECO:0000313" key="3">
    <source>
        <dbReference type="EMBL" id="POW20286.1"/>
    </source>
</evidence>
<name>A0A2S4WES6_9BASI</name>
<reference evidence="4" key="3">
    <citation type="journal article" date="2018" name="Mol. Plant Microbe Interact.">
        <title>Genome sequence resources for the wheat stripe rust pathogen (Puccinia striiformis f. sp. tritici) and the barley stripe rust pathogen (Puccinia striiformis f. sp. hordei).</title>
        <authorList>
            <person name="Xia C."/>
            <person name="Wang M."/>
            <person name="Yin C."/>
            <person name="Cornejo O.E."/>
            <person name="Hulbert S.H."/>
            <person name="Chen X."/>
        </authorList>
    </citation>
    <scope>NUCLEOTIDE SEQUENCE [LARGE SCALE GENOMIC DNA]</scope>
    <source>
        <strain evidence="4">93TX-2</strain>
    </source>
</reference>
<dbReference type="VEuPathDB" id="FungiDB:PSHT_03670"/>
<dbReference type="EMBL" id="PKSM01000035">
    <property type="protein sequence ID" value="POW20286.1"/>
    <property type="molecule type" value="Genomic_DNA"/>
</dbReference>
<reference evidence="4" key="2">
    <citation type="journal article" date="2018" name="BMC Genomics">
        <title>Genomic insights into host adaptation between the wheat stripe rust pathogen (Puccinia striiformis f. sp. tritici) and the barley stripe rust pathogen (Puccinia striiformis f. sp. hordei).</title>
        <authorList>
            <person name="Xia C."/>
            <person name="Wang M."/>
            <person name="Yin C."/>
            <person name="Cornejo O.E."/>
            <person name="Hulbert S.H."/>
            <person name="Chen X."/>
        </authorList>
    </citation>
    <scope>NUCLEOTIDE SEQUENCE [LARGE SCALE GENOMIC DNA]</scope>
    <source>
        <strain evidence="4">93TX-2</strain>
    </source>
</reference>
<evidence type="ECO:0000313" key="4">
    <source>
        <dbReference type="Proteomes" id="UP000238274"/>
    </source>
</evidence>
<sequence length="691" mass="79171">MFTPIPLSDTRGLRRTTIRKVCLSFLIVLCHCILFAIAMESSSLQHGRISGASSPMTRSLEDDSFVRGGFKDEEITECDDGIPSALHGESNVGGSNKPMSIGINDLEGGRARGDEELIARDNLLSKFTEAQRFLQDCNEIYIQGRIAVLKEQETPEVLKIEAIDKIHQIVKELKKQPNRDHAVRKLIGHLESPGFDTLGPKVSQILRSAEQEFLEEPEKKTLWLGIDRWRRHRLNKSDYSLKLRELRGMLKTGRKEFCEGERAAIHRLSLIEHYGFPLSKGEIDLIRHMPLSRHLPLGRHHASPADLRLIEAATQFTAVERVEKLVVNMSQYFEDLYAKSTTPTIKRTLDTICKSLEALLKKLKEGDLWTADQTRIFHDMMNFRAQKEGVFPSIEDPETKQTFRELLEERNQSKSTRMFLKAFANLSSNPENLSKSAVGKELSTWWTSNHWTSFGGPETSRLKFGNEEIKFIEAQAQEYDQKVKMIGTIRSNYDLIETAKHYLDIDKPQDGVDEAMFLERKYYATQALKGMEGRSKLTNSRESKTMSRKAKNKAKDYDTLSQEETIKFSIQGFILKESGVEYSLLDETYQLLSLGRLPDASNARANKLYSYLTINEVDELNRLLELTEEDQSFAGETQFITVLNYLYKADFRSKFNPDVINENNIRFLETLSHIKESKTAFAKSKLHQLYL</sequence>
<accession>A0A2S4WES6</accession>
<dbReference type="VEuPathDB" id="FungiDB:PSTT_12752"/>
<proteinExistence type="predicted"/>
<gene>
    <name evidence="3" type="ORF">PSHT_03670</name>
</gene>
<feature type="transmembrane region" description="Helical" evidence="2">
    <location>
        <begin position="21"/>
        <end position="39"/>
    </location>
</feature>
<feature type="region of interest" description="Disordered" evidence="1">
    <location>
        <begin position="534"/>
        <end position="554"/>
    </location>
</feature>
<evidence type="ECO:0000256" key="1">
    <source>
        <dbReference type="SAM" id="MobiDB-lite"/>
    </source>
</evidence>
<feature type="compositionally biased region" description="Basic and acidic residues" evidence="1">
    <location>
        <begin position="534"/>
        <end position="545"/>
    </location>
</feature>
<keyword evidence="2" id="KW-1133">Transmembrane helix</keyword>